<dbReference type="EMBL" id="JBHZPZ010000005">
    <property type="protein sequence ID" value="MFE3867528.1"/>
    <property type="molecule type" value="Genomic_DNA"/>
</dbReference>
<dbReference type="RefSeq" id="WP_379854183.1">
    <property type="nucleotide sequence ID" value="NZ_JBHZPZ010000005.1"/>
</dbReference>
<evidence type="ECO:0000313" key="6">
    <source>
        <dbReference type="EMBL" id="MFE3867528.1"/>
    </source>
</evidence>
<dbReference type="InterPro" id="IPR019734">
    <property type="entry name" value="TPR_rpt"/>
</dbReference>
<keyword evidence="1" id="KW-0805">Transcription regulation</keyword>
<dbReference type="SUPFAM" id="SSF48452">
    <property type="entry name" value="TPR-like"/>
    <property type="match status" value="2"/>
</dbReference>
<evidence type="ECO:0000256" key="2">
    <source>
        <dbReference type="ARBA" id="ARBA00023125"/>
    </source>
</evidence>
<dbReference type="Proteomes" id="UP001600109">
    <property type="component" value="Unassembled WGS sequence"/>
</dbReference>
<evidence type="ECO:0000313" key="7">
    <source>
        <dbReference type="Proteomes" id="UP001600109"/>
    </source>
</evidence>
<reference evidence="6 7" key="1">
    <citation type="submission" date="2024-06" db="EMBL/GenBank/DDBJ databases">
        <title>Flavobacterium spp. isolated from glacier.</title>
        <authorList>
            <person name="Han D."/>
        </authorList>
    </citation>
    <scope>NUCLEOTIDE SEQUENCE [LARGE SCALE GENOMIC DNA]</scope>
    <source>
        <strain evidence="6 7">LS2P90</strain>
    </source>
</reference>
<sequence length="557" mass="64937">MSNKEYLILQDKVRTLTNSNIDSAFFYANKIENSSDNFHKAFAIGAKSYLFQIKGDSITSKQIYREAFIHLNKIPKSKEKIKLNAYLLNYGGLADWKRGSFSKALDKYQQGEELSESVGDQIQVFKFKSNIALIKADVGNYKSAISTAKQINKILDKIGYLFSKEQFSINKSNVNLNLGKFYEDYYKKNNKRTELLDSAQFFYNKAVIYSEEISYNKIRAIMNLANVYYLKNNFIEAEKNYQSVLIIAKENNFENEYSKIIYNLGNLYYFNKDYRKALLFLKRVDSVYYSKKTNPIEFLKSNYYQAKIYSSINNLEEAAKHSEIYLSNYEKNGFKFNKEITEVNFKLSEGGVKNEMYKIQKGYRYKSIFNRVTISFFLILVFLLVLLVFSNIKKKRIAEQKVAELIEKYKSNELNDLAVISENYSSKGIALKNSVVTISLEKEKEILDKLKILENKFHYLKPDFTQQYAARKIKTNTSYLSIIVNNHYDKTFSEYLNELRINYVIKEMISNSTYRKYSTQAIAESAGFKNAVSFTKSFNKRTGVTPVQFIKGLEKNN</sequence>
<accession>A0ABW6HU54</accession>
<comment type="caution">
    <text evidence="6">The sequence shown here is derived from an EMBL/GenBank/DDBJ whole genome shotgun (WGS) entry which is preliminary data.</text>
</comment>
<dbReference type="PANTHER" id="PTHR43280">
    <property type="entry name" value="ARAC-FAMILY TRANSCRIPTIONAL REGULATOR"/>
    <property type="match status" value="1"/>
</dbReference>
<evidence type="ECO:0000256" key="3">
    <source>
        <dbReference type="ARBA" id="ARBA00023163"/>
    </source>
</evidence>
<keyword evidence="4" id="KW-1133">Transmembrane helix</keyword>
<name>A0ABW6HU54_9FLAO</name>
<dbReference type="SMART" id="SM00028">
    <property type="entry name" value="TPR"/>
    <property type="match status" value="3"/>
</dbReference>
<gene>
    <name evidence="6" type="ORF">ACFX5E_05500</name>
</gene>
<keyword evidence="3" id="KW-0804">Transcription</keyword>
<dbReference type="Pfam" id="PF12833">
    <property type="entry name" value="HTH_18"/>
    <property type="match status" value="1"/>
</dbReference>
<dbReference type="Pfam" id="PF13424">
    <property type="entry name" value="TPR_12"/>
    <property type="match status" value="1"/>
</dbReference>
<proteinExistence type="predicted"/>
<keyword evidence="4" id="KW-0812">Transmembrane</keyword>
<keyword evidence="4" id="KW-0472">Membrane</keyword>
<evidence type="ECO:0000256" key="1">
    <source>
        <dbReference type="ARBA" id="ARBA00023015"/>
    </source>
</evidence>
<evidence type="ECO:0000259" key="5">
    <source>
        <dbReference type="PROSITE" id="PS01124"/>
    </source>
</evidence>
<dbReference type="InterPro" id="IPR018060">
    <property type="entry name" value="HTH_AraC"/>
</dbReference>
<evidence type="ECO:0000256" key="4">
    <source>
        <dbReference type="SAM" id="Phobius"/>
    </source>
</evidence>
<feature type="transmembrane region" description="Helical" evidence="4">
    <location>
        <begin position="368"/>
        <end position="389"/>
    </location>
</feature>
<keyword evidence="7" id="KW-1185">Reference proteome</keyword>
<feature type="domain" description="HTH araC/xylS-type" evidence="5">
    <location>
        <begin position="447"/>
        <end position="552"/>
    </location>
</feature>
<dbReference type="SUPFAM" id="SSF46689">
    <property type="entry name" value="Homeodomain-like"/>
    <property type="match status" value="1"/>
</dbReference>
<organism evidence="6 7">
    <name type="scientific">Flavobacterium xylosi</name>
    <dbReference type="NCBI Taxonomy" id="3230415"/>
    <lineage>
        <taxon>Bacteria</taxon>
        <taxon>Pseudomonadati</taxon>
        <taxon>Bacteroidota</taxon>
        <taxon>Flavobacteriia</taxon>
        <taxon>Flavobacteriales</taxon>
        <taxon>Flavobacteriaceae</taxon>
        <taxon>Flavobacterium</taxon>
    </lineage>
</organism>
<protein>
    <submittedName>
        <fullName evidence="6">Helix-turn-helix domain-containing protein</fullName>
    </submittedName>
</protein>
<dbReference type="SMART" id="SM00342">
    <property type="entry name" value="HTH_ARAC"/>
    <property type="match status" value="1"/>
</dbReference>
<dbReference type="PROSITE" id="PS01124">
    <property type="entry name" value="HTH_ARAC_FAMILY_2"/>
    <property type="match status" value="1"/>
</dbReference>
<dbReference type="InterPro" id="IPR009057">
    <property type="entry name" value="Homeodomain-like_sf"/>
</dbReference>
<keyword evidence="2" id="KW-0238">DNA-binding</keyword>
<dbReference type="InterPro" id="IPR011990">
    <property type="entry name" value="TPR-like_helical_dom_sf"/>
</dbReference>
<dbReference type="Gene3D" id="1.10.10.60">
    <property type="entry name" value="Homeodomain-like"/>
    <property type="match status" value="2"/>
</dbReference>
<dbReference type="PANTHER" id="PTHR43280:SF29">
    <property type="entry name" value="ARAC-FAMILY TRANSCRIPTIONAL REGULATOR"/>
    <property type="match status" value="1"/>
</dbReference>
<dbReference type="Gene3D" id="1.25.40.10">
    <property type="entry name" value="Tetratricopeptide repeat domain"/>
    <property type="match status" value="1"/>
</dbReference>